<dbReference type="InterPro" id="IPR051604">
    <property type="entry name" value="Ergot_Alk_Oxidoreductase"/>
</dbReference>
<dbReference type="InterPro" id="IPR036291">
    <property type="entry name" value="NAD(P)-bd_dom_sf"/>
</dbReference>
<dbReference type="PANTHER" id="PTHR43162:SF1">
    <property type="entry name" value="PRESTALK A DIFFERENTIATION PROTEIN A"/>
    <property type="match status" value="1"/>
</dbReference>
<sequence length="275" mass="29072">MTILVTGATGNAGGAVVRALAAQGIPAKALVRKPVELPAGVEAVVGDLNQPDTFTDAFDGVSGLFLLAGYDRMKELLANAVQAGVRRAALLSSSSIVGTRTDNAIAQYHAEAEAAVEQSGLEWTFLRPNAFMSNTLRWLPQIQAGDVVRLQFPDVPISTIHPDDIADVAVTALTADGHAGAAYRLSGPVALRPAEQLAIVAEAIGRPLQAVELSADETHEEVFGSMPAKYAEAIESFYRDGIIDETTVTDTVEQVTGHAPRTLQQWARENAALFS</sequence>
<reference evidence="3" key="1">
    <citation type="journal article" date="2019" name="Int. J. Syst. Evol. Microbiol.">
        <title>The Global Catalogue of Microorganisms (GCM) 10K type strain sequencing project: providing services to taxonomists for standard genome sequencing and annotation.</title>
        <authorList>
            <consortium name="The Broad Institute Genomics Platform"/>
            <consortium name="The Broad Institute Genome Sequencing Center for Infectious Disease"/>
            <person name="Wu L."/>
            <person name="Ma J."/>
        </authorList>
    </citation>
    <scope>NUCLEOTIDE SEQUENCE [LARGE SCALE GENOMIC DNA]</scope>
    <source>
        <strain evidence="3">JCM 10977</strain>
    </source>
</reference>
<feature type="domain" description="NAD(P)-binding" evidence="1">
    <location>
        <begin position="7"/>
        <end position="175"/>
    </location>
</feature>
<organism evidence="2 3">
    <name type="scientific">Kribbella koreensis</name>
    <dbReference type="NCBI Taxonomy" id="57909"/>
    <lineage>
        <taxon>Bacteria</taxon>
        <taxon>Bacillati</taxon>
        <taxon>Actinomycetota</taxon>
        <taxon>Actinomycetes</taxon>
        <taxon>Propionibacteriales</taxon>
        <taxon>Kribbellaceae</taxon>
        <taxon>Kribbella</taxon>
    </lineage>
</organism>
<dbReference type="InterPro" id="IPR016040">
    <property type="entry name" value="NAD(P)-bd_dom"/>
</dbReference>
<dbReference type="RefSeq" id="WP_343980660.1">
    <property type="nucleotide sequence ID" value="NZ_BAAAHK010000019.1"/>
</dbReference>
<dbReference type="EMBL" id="BAAAHK010000019">
    <property type="protein sequence ID" value="GAA0958403.1"/>
    <property type="molecule type" value="Genomic_DNA"/>
</dbReference>
<evidence type="ECO:0000259" key="1">
    <source>
        <dbReference type="Pfam" id="PF13460"/>
    </source>
</evidence>
<evidence type="ECO:0000313" key="2">
    <source>
        <dbReference type="EMBL" id="GAA0958403.1"/>
    </source>
</evidence>
<proteinExistence type="predicted"/>
<keyword evidence="3" id="KW-1185">Reference proteome</keyword>
<comment type="caution">
    <text evidence="2">The sequence shown here is derived from an EMBL/GenBank/DDBJ whole genome shotgun (WGS) entry which is preliminary data.</text>
</comment>
<dbReference type="PANTHER" id="PTHR43162">
    <property type="match status" value="1"/>
</dbReference>
<gene>
    <name evidence="2" type="ORF">GCM10009554_70590</name>
</gene>
<dbReference type="Gene3D" id="3.40.50.720">
    <property type="entry name" value="NAD(P)-binding Rossmann-like Domain"/>
    <property type="match status" value="1"/>
</dbReference>
<name>A0ABP4BZY0_9ACTN</name>
<dbReference type="SUPFAM" id="SSF51735">
    <property type="entry name" value="NAD(P)-binding Rossmann-fold domains"/>
    <property type="match status" value="1"/>
</dbReference>
<dbReference type="Pfam" id="PF13460">
    <property type="entry name" value="NAD_binding_10"/>
    <property type="match status" value="1"/>
</dbReference>
<dbReference type="Proteomes" id="UP001500542">
    <property type="component" value="Unassembled WGS sequence"/>
</dbReference>
<evidence type="ECO:0000313" key="3">
    <source>
        <dbReference type="Proteomes" id="UP001500542"/>
    </source>
</evidence>
<accession>A0ABP4BZY0</accession>
<protein>
    <submittedName>
        <fullName evidence="2">NAD(P)H-binding protein</fullName>
    </submittedName>
</protein>